<dbReference type="EMBL" id="JBHTLU010000009">
    <property type="protein sequence ID" value="MFD1219342.1"/>
    <property type="molecule type" value="Genomic_DNA"/>
</dbReference>
<feature type="domain" description="ABC transmembrane type-1" evidence="8">
    <location>
        <begin position="91"/>
        <end position="306"/>
    </location>
</feature>
<dbReference type="Pfam" id="PF00528">
    <property type="entry name" value="BPD_transp_1"/>
    <property type="match status" value="1"/>
</dbReference>
<sequence>MSQQLDAITIPSDRRHSLFLRRRRRLKQNLPLLIMFIPVIAFYVIFKYAPMAGVIVAFKSYNFADGIFGSPWVGLKNFHVLFSNPNSLLIIRNTLMLSLMSLLLGFPFPIMLAVMLHEVRRIWFKKTVQTLVFLPHFLSWVIVGGMVVTIFSQESGILNHWLRQWTGSAFPFLYNQASWMFIFVGSGIWKEAGFSAIVYLAALSSIDTSLYEAASIDGAGKWKQMRHITLPGIAPTIVLMLILSMGKVMEVGFDQVYALQNSVVSNVSEVISTYIYTIGLQKGQFSLTSAMGLFESVVGFILIVTANAIARKFNRGLW</sequence>
<feature type="transmembrane region" description="Helical" evidence="7">
    <location>
        <begin position="228"/>
        <end position="246"/>
    </location>
</feature>
<feature type="transmembrane region" description="Helical" evidence="7">
    <location>
        <begin position="290"/>
        <end position="310"/>
    </location>
</feature>
<proteinExistence type="inferred from homology"/>
<dbReference type="SUPFAM" id="SSF161098">
    <property type="entry name" value="MetI-like"/>
    <property type="match status" value="1"/>
</dbReference>
<evidence type="ECO:0000256" key="7">
    <source>
        <dbReference type="RuleBase" id="RU363032"/>
    </source>
</evidence>
<keyword evidence="4 7" id="KW-0812">Transmembrane</keyword>
<comment type="caution">
    <text evidence="9">The sequence shown here is derived from an EMBL/GenBank/DDBJ whole genome shotgun (WGS) entry which is preliminary data.</text>
</comment>
<name>A0ABW3UEK1_9BACL</name>
<keyword evidence="2 7" id="KW-0813">Transport</keyword>
<dbReference type="RefSeq" id="WP_345585152.1">
    <property type="nucleotide sequence ID" value="NZ_BAABJG010000002.1"/>
</dbReference>
<accession>A0ABW3UEK1</accession>
<keyword evidence="5 7" id="KW-1133">Transmembrane helix</keyword>
<reference evidence="10" key="1">
    <citation type="journal article" date="2019" name="Int. J. Syst. Evol. Microbiol.">
        <title>The Global Catalogue of Microorganisms (GCM) 10K type strain sequencing project: providing services to taxonomists for standard genome sequencing and annotation.</title>
        <authorList>
            <consortium name="The Broad Institute Genomics Platform"/>
            <consortium name="The Broad Institute Genome Sequencing Center for Infectious Disease"/>
            <person name="Wu L."/>
            <person name="Ma J."/>
        </authorList>
    </citation>
    <scope>NUCLEOTIDE SEQUENCE [LARGE SCALE GENOMIC DNA]</scope>
    <source>
        <strain evidence="10">CCUG 53270</strain>
    </source>
</reference>
<feature type="transmembrane region" description="Helical" evidence="7">
    <location>
        <begin position="172"/>
        <end position="189"/>
    </location>
</feature>
<evidence type="ECO:0000256" key="3">
    <source>
        <dbReference type="ARBA" id="ARBA00022475"/>
    </source>
</evidence>
<evidence type="ECO:0000256" key="5">
    <source>
        <dbReference type="ARBA" id="ARBA00022989"/>
    </source>
</evidence>
<dbReference type="CDD" id="cd06261">
    <property type="entry name" value="TM_PBP2"/>
    <property type="match status" value="1"/>
</dbReference>
<evidence type="ECO:0000256" key="4">
    <source>
        <dbReference type="ARBA" id="ARBA00022692"/>
    </source>
</evidence>
<organism evidence="9 10">
    <name type="scientific">Paenibacillus vulneris</name>
    <dbReference type="NCBI Taxonomy" id="1133364"/>
    <lineage>
        <taxon>Bacteria</taxon>
        <taxon>Bacillati</taxon>
        <taxon>Bacillota</taxon>
        <taxon>Bacilli</taxon>
        <taxon>Bacillales</taxon>
        <taxon>Paenibacillaceae</taxon>
        <taxon>Paenibacillus</taxon>
    </lineage>
</organism>
<keyword evidence="3" id="KW-1003">Cell membrane</keyword>
<protein>
    <submittedName>
        <fullName evidence="9">ABC transporter permease</fullName>
    </submittedName>
</protein>
<dbReference type="Proteomes" id="UP001597180">
    <property type="component" value="Unassembled WGS sequence"/>
</dbReference>
<comment type="subcellular location">
    <subcellularLocation>
        <location evidence="1 7">Cell membrane</location>
        <topology evidence="1 7">Multi-pass membrane protein</topology>
    </subcellularLocation>
</comment>
<evidence type="ECO:0000256" key="2">
    <source>
        <dbReference type="ARBA" id="ARBA00022448"/>
    </source>
</evidence>
<comment type="similarity">
    <text evidence="7">Belongs to the binding-protein-dependent transport system permease family.</text>
</comment>
<evidence type="ECO:0000256" key="1">
    <source>
        <dbReference type="ARBA" id="ARBA00004651"/>
    </source>
</evidence>
<dbReference type="PANTHER" id="PTHR43227">
    <property type="entry name" value="BLL4140 PROTEIN"/>
    <property type="match status" value="1"/>
</dbReference>
<dbReference type="InterPro" id="IPR050809">
    <property type="entry name" value="UgpAE/MalFG_permease"/>
</dbReference>
<dbReference type="PROSITE" id="PS50928">
    <property type="entry name" value="ABC_TM1"/>
    <property type="match status" value="1"/>
</dbReference>
<evidence type="ECO:0000313" key="9">
    <source>
        <dbReference type="EMBL" id="MFD1219342.1"/>
    </source>
</evidence>
<feature type="transmembrane region" description="Helical" evidence="7">
    <location>
        <begin position="30"/>
        <end position="49"/>
    </location>
</feature>
<feature type="transmembrane region" description="Helical" evidence="7">
    <location>
        <begin position="95"/>
        <end position="116"/>
    </location>
</feature>
<evidence type="ECO:0000313" key="10">
    <source>
        <dbReference type="Proteomes" id="UP001597180"/>
    </source>
</evidence>
<dbReference type="Gene3D" id="1.10.3720.10">
    <property type="entry name" value="MetI-like"/>
    <property type="match status" value="1"/>
</dbReference>
<dbReference type="PANTHER" id="PTHR43227:SF11">
    <property type="entry name" value="BLL4140 PROTEIN"/>
    <property type="match status" value="1"/>
</dbReference>
<gene>
    <name evidence="9" type="ORF">ACFQ4B_04365</name>
</gene>
<evidence type="ECO:0000256" key="6">
    <source>
        <dbReference type="ARBA" id="ARBA00023136"/>
    </source>
</evidence>
<dbReference type="InterPro" id="IPR035906">
    <property type="entry name" value="MetI-like_sf"/>
</dbReference>
<dbReference type="InterPro" id="IPR000515">
    <property type="entry name" value="MetI-like"/>
</dbReference>
<keyword evidence="6 7" id="KW-0472">Membrane</keyword>
<evidence type="ECO:0000259" key="8">
    <source>
        <dbReference type="PROSITE" id="PS50928"/>
    </source>
</evidence>
<feature type="transmembrane region" description="Helical" evidence="7">
    <location>
        <begin position="128"/>
        <end position="152"/>
    </location>
</feature>
<keyword evidence="10" id="KW-1185">Reference proteome</keyword>